<evidence type="ECO:0000256" key="1">
    <source>
        <dbReference type="SAM" id="Phobius"/>
    </source>
</evidence>
<reference evidence="2 3" key="1">
    <citation type="submission" date="2021-05" db="EMBL/GenBank/DDBJ databases">
        <title>Croceibacterium sp. LX-88 genome sequence.</title>
        <authorList>
            <person name="Luo X."/>
        </authorList>
    </citation>
    <scope>NUCLEOTIDE SEQUENCE [LARGE SCALE GENOMIC DNA]</scope>
    <source>
        <strain evidence="2 3">LX-88</strain>
    </source>
</reference>
<organism evidence="2 3">
    <name type="scientific">Croceibacterium selenioxidans</name>
    <dbReference type="NCBI Taxonomy" id="2838833"/>
    <lineage>
        <taxon>Bacteria</taxon>
        <taxon>Pseudomonadati</taxon>
        <taxon>Pseudomonadota</taxon>
        <taxon>Alphaproteobacteria</taxon>
        <taxon>Sphingomonadales</taxon>
        <taxon>Erythrobacteraceae</taxon>
        <taxon>Croceibacterium</taxon>
    </lineage>
</organism>
<evidence type="ECO:0000313" key="3">
    <source>
        <dbReference type="Proteomes" id="UP000811255"/>
    </source>
</evidence>
<feature type="transmembrane region" description="Helical" evidence="1">
    <location>
        <begin position="53"/>
        <end position="75"/>
    </location>
</feature>
<dbReference type="PROSITE" id="PS51257">
    <property type="entry name" value="PROKAR_LIPOPROTEIN"/>
    <property type="match status" value="1"/>
</dbReference>
<feature type="transmembrane region" description="Helical" evidence="1">
    <location>
        <begin position="153"/>
        <end position="173"/>
    </location>
</feature>
<feature type="transmembrane region" description="Helical" evidence="1">
    <location>
        <begin position="125"/>
        <end position="147"/>
    </location>
</feature>
<comment type="caution">
    <text evidence="2">The sequence shown here is derived from an EMBL/GenBank/DDBJ whole genome shotgun (WGS) entry which is preliminary data.</text>
</comment>
<keyword evidence="1" id="KW-0812">Transmembrane</keyword>
<gene>
    <name evidence="2" type="ORF">KK137_07920</name>
</gene>
<name>A0ABS5W3J8_9SPHN</name>
<accession>A0ABS5W3J8</accession>
<feature type="transmembrane region" description="Helical" evidence="1">
    <location>
        <begin position="230"/>
        <end position="251"/>
    </location>
</feature>
<keyword evidence="1" id="KW-1133">Transmembrane helix</keyword>
<feature type="transmembrane region" description="Helical" evidence="1">
    <location>
        <begin position="203"/>
        <end position="223"/>
    </location>
</feature>
<sequence length="299" mass="31133">MERLLSFARHLNQRSDAYRKPALVLALIVFAVGCAFSYRQLDFRLDDLRPLPLAMLAVLVAPSLIYGGLGLVLLARSAGLQMPIRRATIISAYAYLAELLPLPGGAVIRTGALVRAGGTLRDSSMLVLLTAVLWVALAMMGAGLTLVPTSIGLAWPLMLIGTIGVGGVLQWLWAKAGYRTALLTLVHRIAGIAITALRLKFAFAALGVSIGLIETFPFVLALLMGSASSIAPAGLGVSEALAALAATTGQIPPATAFLAVGIDRLMCLAGCALVATAFQAFRRSEAAGDRATTAPITGK</sequence>
<proteinExistence type="predicted"/>
<keyword evidence="3" id="KW-1185">Reference proteome</keyword>
<keyword evidence="1" id="KW-0472">Membrane</keyword>
<feature type="transmembrane region" description="Helical" evidence="1">
    <location>
        <begin position="21"/>
        <end position="41"/>
    </location>
</feature>
<protein>
    <submittedName>
        <fullName evidence="2">Flippase-like domain-containing protein</fullName>
    </submittedName>
</protein>
<dbReference type="Proteomes" id="UP000811255">
    <property type="component" value="Unassembled WGS sequence"/>
</dbReference>
<evidence type="ECO:0000313" key="2">
    <source>
        <dbReference type="EMBL" id="MBT2134254.1"/>
    </source>
</evidence>
<dbReference type="RefSeq" id="WP_214535588.1">
    <property type="nucleotide sequence ID" value="NZ_JAHFVK010000001.1"/>
</dbReference>
<dbReference type="EMBL" id="JAHFVK010000001">
    <property type="protein sequence ID" value="MBT2134254.1"/>
    <property type="molecule type" value="Genomic_DNA"/>
</dbReference>